<dbReference type="GO" id="GO:0006412">
    <property type="term" value="P:translation"/>
    <property type="evidence" value="ECO:0007669"/>
    <property type="project" value="UniProtKB-UniRule"/>
</dbReference>
<protein>
    <recommendedName>
        <fullName evidence="9 10">Large ribosomal subunit protein uL1</fullName>
    </recommendedName>
</protein>
<dbReference type="GO" id="GO:0019843">
    <property type="term" value="F:rRNA binding"/>
    <property type="evidence" value="ECO:0007669"/>
    <property type="project" value="UniProtKB-UniRule"/>
</dbReference>
<dbReference type="InterPro" id="IPR028364">
    <property type="entry name" value="Ribosomal_uL1/biogenesis"/>
</dbReference>
<dbReference type="Proteomes" id="UP000824176">
    <property type="component" value="Unassembled WGS sequence"/>
</dbReference>
<evidence type="ECO:0000256" key="2">
    <source>
        <dbReference type="ARBA" id="ARBA00022491"/>
    </source>
</evidence>
<comment type="similarity">
    <text evidence="1 10 11">Belongs to the universal ribosomal protein uL1 family.</text>
</comment>
<dbReference type="InterPro" id="IPR002143">
    <property type="entry name" value="Ribosomal_uL1"/>
</dbReference>
<keyword evidence="3 10" id="KW-0820">tRNA-binding</keyword>
<reference evidence="12" key="1">
    <citation type="journal article" date="2021" name="PeerJ">
        <title>Extensive microbial diversity within the chicken gut microbiome revealed by metagenomics and culture.</title>
        <authorList>
            <person name="Gilroy R."/>
            <person name="Ravi A."/>
            <person name="Getino M."/>
            <person name="Pursley I."/>
            <person name="Horton D.L."/>
            <person name="Alikhan N.F."/>
            <person name="Baker D."/>
            <person name="Gharbi K."/>
            <person name="Hall N."/>
            <person name="Watson M."/>
            <person name="Adriaenssens E.M."/>
            <person name="Foster-Nyarko E."/>
            <person name="Jarju S."/>
            <person name="Secka A."/>
            <person name="Antonio M."/>
            <person name="Oren A."/>
            <person name="Chaudhuri R.R."/>
            <person name="La Ragione R."/>
            <person name="Hildebrand F."/>
            <person name="Pallen M.J."/>
        </authorList>
    </citation>
    <scope>NUCLEOTIDE SEQUENCE</scope>
    <source>
        <strain evidence="12">ChiW4-1371</strain>
    </source>
</reference>
<dbReference type="GO" id="GO:0003735">
    <property type="term" value="F:structural constituent of ribosome"/>
    <property type="evidence" value="ECO:0007669"/>
    <property type="project" value="InterPro"/>
</dbReference>
<comment type="function">
    <text evidence="10">Binds directly to 23S rRNA. The L1 stalk is quite mobile in the ribosome, and is involved in E site tRNA release.</text>
</comment>
<comment type="subunit">
    <text evidence="10">Part of the 50S ribosomal subunit.</text>
</comment>
<evidence type="ECO:0000256" key="1">
    <source>
        <dbReference type="ARBA" id="ARBA00010531"/>
    </source>
</evidence>
<proteinExistence type="inferred from homology"/>
<dbReference type="SUPFAM" id="SSF56808">
    <property type="entry name" value="Ribosomal protein L1"/>
    <property type="match status" value="1"/>
</dbReference>
<evidence type="ECO:0000256" key="3">
    <source>
        <dbReference type="ARBA" id="ARBA00022555"/>
    </source>
</evidence>
<dbReference type="InterPro" id="IPR023674">
    <property type="entry name" value="Ribosomal_uL1-like"/>
</dbReference>
<keyword evidence="7 10" id="KW-0689">Ribosomal protein</keyword>
<dbReference type="PROSITE" id="PS01199">
    <property type="entry name" value="RIBOSOMAL_L1"/>
    <property type="match status" value="1"/>
</dbReference>
<keyword evidence="6 10" id="KW-0694">RNA-binding</keyword>
<dbReference type="InterPro" id="IPR023673">
    <property type="entry name" value="Ribosomal_uL1_CS"/>
</dbReference>
<dbReference type="EMBL" id="DXAQ01000021">
    <property type="protein sequence ID" value="HIZ88583.1"/>
    <property type="molecule type" value="Genomic_DNA"/>
</dbReference>
<evidence type="ECO:0000256" key="4">
    <source>
        <dbReference type="ARBA" id="ARBA00022730"/>
    </source>
</evidence>
<evidence type="ECO:0000313" key="13">
    <source>
        <dbReference type="Proteomes" id="UP000824176"/>
    </source>
</evidence>
<dbReference type="InterPro" id="IPR016095">
    <property type="entry name" value="Ribosomal_uL1_3-a/b-sand"/>
</dbReference>
<comment type="function">
    <text evidence="10">Protein L1 is also a translational repressor protein, it controls the translation of the L11 operon by binding to its mRNA.</text>
</comment>
<dbReference type="PANTHER" id="PTHR36427">
    <property type="entry name" value="54S RIBOSOMAL PROTEIN L1, MITOCHONDRIAL"/>
    <property type="match status" value="1"/>
</dbReference>
<evidence type="ECO:0000256" key="9">
    <source>
        <dbReference type="ARBA" id="ARBA00035241"/>
    </source>
</evidence>
<dbReference type="FunFam" id="3.40.50.790:FF:000001">
    <property type="entry name" value="50S ribosomal protein L1"/>
    <property type="match status" value="1"/>
</dbReference>
<evidence type="ECO:0000313" key="12">
    <source>
        <dbReference type="EMBL" id="HIZ88583.1"/>
    </source>
</evidence>
<accession>A0A9D2KC26</accession>
<dbReference type="CDD" id="cd00403">
    <property type="entry name" value="Ribosomal_L1"/>
    <property type="match status" value="1"/>
</dbReference>
<gene>
    <name evidence="10 12" type="primary">rplA</name>
    <name evidence="12" type="ORF">H9804_01455</name>
</gene>
<reference evidence="12" key="2">
    <citation type="submission" date="2021-04" db="EMBL/GenBank/DDBJ databases">
        <authorList>
            <person name="Gilroy R."/>
        </authorList>
    </citation>
    <scope>NUCLEOTIDE SEQUENCE</scope>
    <source>
        <strain evidence="12">ChiW4-1371</strain>
    </source>
</reference>
<organism evidence="12 13">
    <name type="scientific">Candidatus Mucispirillum faecigallinarum</name>
    <dbReference type="NCBI Taxonomy" id="2838699"/>
    <lineage>
        <taxon>Bacteria</taxon>
        <taxon>Pseudomonadati</taxon>
        <taxon>Deferribacterota</taxon>
        <taxon>Deferribacteres</taxon>
        <taxon>Deferribacterales</taxon>
        <taxon>Mucispirillaceae</taxon>
        <taxon>Mucispirillum</taxon>
    </lineage>
</organism>
<keyword evidence="5 10" id="KW-0810">Translation regulation</keyword>
<sequence>MSRKGKKFAAAFGLVDRTKLYDLEEAIALSQKAAFAKFDESVDAAVKLGVDPRHSDQMVRGAVVLPNGTGKTVRVAVFAKGDKAKEAEAAGADIVGGDELVTKVEGGYMEFDKVVATPDMMAKVGKLGKVLGPRGLMPNPKVGTVTNDVTKAVKELKAGMVEFRVDKAGIVHAPIGRKNFETSKLVENMKTLVDALVKAKPASSKGIYLRGINISTTMGPGVKVDPKNF</sequence>
<dbReference type="Pfam" id="PF00687">
    <property type="entry name" value="Ribosomal_L1"/>
    <property type="match status" value="1"/>
</dbReference>
<dbReference type="PIRSF" id="PIRSF002155">
    <property type="entry name" value="Ribosomal_L1"/>
    <property type="match status" value="1"/>
</dbReference>
<dbReference type="GO" id="GO:0006417">
    <property type="term" value="P:regulation of translation"/>
    <property type="evidence" value="ECO:0007669"/>
    <property type="project" value="UniProtKB-KW"/>
</dbReference>
<evidence type="ECO:0000256" key="8">
    <source>
        <dbReference type="ARBA" id="ARBA00023274"/>
    </source>
</evidence>
<dbReference type="HAMAP" id="MF_01318_B">
    <property type="entry name" value="Ribosomal_uL1_B"/>
    <property type="match status" value="1"/>
</dbReference>
<evidence type="ECO:0000256" key="5">
    <source>
        <dbReference type="ARBA" id="ARBA00022845"/>
    </source>
</evidence>
<name>A0A9D2KC26_9BACT</name>
<comment type="caution">
    <text evidence="12">The sequence shown here is derived from an EMBL/GenBank/DDBJ whole genome shotgun (WGS) entry which is preliminary data.</text>
</comment>
<dbReference type="GO" id="GO:0022625">
    <property type="term" value="C:cytosolic large ribosomal subunit"/>
    <property type="evidence" value="ECO:0007669"/>
    <property type="project" value="TreeGrafter"/>
</dbReference>
<evidence type="ECO:0000256" key="7">
    <source>
        <dbReference type="ARBA" id="ARBA00022980"/>
    </source>
</evidence>
<keyword evidence="4 10" id="KW-0699">rRNA-binding</keyword>
<evidence type="ECO:0000256" key="6">
    <source>
        <dbReference type="ARBA" id="ARBA00022884"/>
    </source>
</evidence>
<dbReference type="GO" id="GO:0000049">
    <property type="term" value="F:tRNA binding"/>
    <property type="evidence" value="ECO:0007669"/>
    <property type="project" value="UniProtKB-KW"/>
</dbReference>
<dbReference type="InterPro" id="IPR005878">
    <property type="entry name" value="Ribosom_uL1_bac-type"/>
</dbReference>
<dbReference type="NCBIfam" id="TIGR01169">
    <property type="entry name" value="rplA_bact"/>
    <property type="match status" value="1"/>
</dbReference>
<keyword evidence="8 10" id="KW-0687">Ribonucleoprotein</keyword>
<dbReference type="PANTHER" id="PTHR36427:SF3">
    <property type="entry name" value="LARGE RIBOSOMAL SUBUNIT PROTEIN UL1M"/>
    <property type="match status" value="1"/>
</dbReference>
<dbReference type="Gene3D" id="3.40.50.790">
    <property type="match status" value="1"/>
</dbReference>
<dbReference type="AlphaFoldDB" id="A0A9D2KC26"/>
<keyword evidence="2 10" id="KW-0678">Repressor</keyword>
<evidence type="ECO:0000256" key="10">
    <source>
        <dbReference type="HAMAP-Rule" id="MF_01318"/>
    </source>
</evidence>
<dbReference type="Gene3D" id="3.30.190.20">
    <property type="match status" value="1"/>
</dbReference>
<evidence type="ECO:0000256" key="11">
    <source>
        <dbReference type="RuleBase" id="RU000659"/>
    </source>
</evidence>